<proteinExistence type="predicted"/>
<evidence type="ECO:0000259" key="1">
    <source>
        <dbReference type="Pfam" id="PF06048"/>
    </source>
</evidence>
<accession>A0A6J7WYP4</accession>
<sequence>MDTKHFFTRVFAQLDELVICTHKPDQSGQNPRGFFWNRGSFSNIDDAVAAAQQWDTEPNTTVYFTVGAFAGHGYTDDKGKQKWFRRQEHATWFKTLALDLDIGADKPYATQKEGWTVMKAALDKIGMPQPMIISSGNGIHLYWPLTEVIKKEHWEKASIALRMALEENGVEIDTSKIHDPSMVLRPVGTHHKKQQPWKDVKCVADCPDYDAASLFTTLKPWFNKLPATAKATVSRKGGKSSILEAVLNSNDVVLDAVAQRCNQVKALVESGGVVDAAGRDVPEPLWRASLGLAKHCTDVKEAVIKIAGKHKDFDLDSSMAKIDGWHGTGPTTCAKFEQMCAKGCEGCPSRGKITTPAQLSVATEIEVVTEAGEEITFTMPNGYVMKNGQVMREVKTEITTTDANGNEVAQEVVEFDHVSPYEMHITGVYHDETSHKSAFKMIVKYPMTGWKESEHEISVLATIGKEFSTFLLNQQVFVKHVAQQEKVRSYLMDYLTMVQQQAPTGLDFASFGWQPDGSFMCGQTVLGSSIGATDTRLRGPAASYAKLIGPHGDRSEWIRGMDMLNRPGTETIRSATLLGTAGVLGAAAGNGTAVVSIYSPETTTGKTLSLIAVNSLIGSPKELFLNQQDTGNAMFKLRSVLNNLPCCIDEMTATDDRDMADIVYTLSSGREKNSLTKDRELREPLVWNGLTFITTNTSSHQKFEGAQAGNDPLKARCLELPQHDRRFVATREDGKSDGYEFFDLVAKNNGWAMPELVQVVLDKGGPEVVWKWAESSFDKTFGFMFEPQERFYRTAIIAAWGMGRIGQALGLFPFDVKATIEYLIEHVKKTRKDSLDNKIDVFDIIGLFLAEHNDMIVECKEKYGSAVEQVTMPAPEKAVARVKVVYDATNPVMPGSAISINAERLRMWLKTKRDGLDRIERELEDNNALLRRRERVTMFKGCPKHAPGQMQCLVLNLNHPRFVESLSGSSSRPQSKITLAVLQGAA</sequence>
<organism evidence="2">
    <name type="scientific">uncultured Caudovirales phage</name>
    <dbReference type="NCBI Taxonomy" id="2100421"/>
    <lineage>
        <taxon>Viruses</taxon>
        <taxon>Duplodnaviria</taxon>
        <taxon>Heunggongvirae</taxon>
        <taxon>Uroviricota</taxon>
        <taxon>Caudoviricetes</taxon>
        <taxon>Peduoviridae</taxon>
        <taxon>Maltschvirus</taxon>
        <taxon>Maltschvirus maltsch</taxon>
    </lineage>
</organism>
<reference evidence="2" key="1">
    <citation type="submission" date="2020-05" db="EMBL/GenBank/DDBJ databases">
        <authorList>
            <person name="Chiriac C."/>
            <person name="Salcher M."/>
            <person name="Ghai R."/>
            <person name="Kavagutti S V."/>
        </authorList>
    </citation>
    <scope>NUCLEOTIDE SEQUENCE</scope>
</reference>
<evidence type="ECO:0000313" key="2">
    <source>
        <dbReference type="EMBL" id="CAB5220153.1"/>
    </source>
</evidence>
<name>A0A6J7WYP4_9CAUD</name>
<dbReference type="EMBL" id="LR798281">
    <property type="protein sequence ID" value="CAB5220153.1"/>
    <property type="molecule type" value="Genomic_DNA"/>
</dbReference>
<feature type="domain" description="DUF927" evidence="1">
    <location>
        <begin position="417"/>
        <end position="681"/>
    </location>
</feature>
<gene>
    <name evidence="2" type="ORF">UFOVP232_65</name>
</gene>
<protein>
    <recommendedName>
        <fullName evidence="1">DUF927 domain-containing protein</fullName>
    </recommendedName>
</protein>
<dbReference type="InterPro" id="IPR009270">
    <property type="entry name" value="DUF927"/>
</dbReference>
<dbReference type="Pfam" id="PF06048">
    <property type="entry name" value="DUF927"/>
    <property type="match status" value="1"/>
</dbReference>